<dbReference type="InterPro" id="IPR018711">
    <property type="entry name" value="NAGPA"/>
</dbReference>
<proteinExistence type="predicted"/>
<sequence>MSTKNDLNEARVNKFTFSGLKVTAIVTSIEAVDITNVGPTTVGKSNFCGSNGCYFNYSTGNLVAIACTSGGKAVRSGGEEHANKYKRGTMICRKLANGELTISVSAINKLSELAIPLGEIRWAIGGLGLHLDSTMTNENWMDHIVRTEHAKSVGRIYPEGKAARTAIGYRRADNKIVLTSIESATPSMVRDLMKSYIGCDLGVMLDGGASSQIKGKTPGGVVELADYENQGKDQHIYSMVTVSPSRWISNPQMRR</sequence>
<gene>
    <name evidence="2" type="ORF">K493DRAFT_354881</name>
</gene>
<comment type="caution">
    <text evidence="2">The sequence shown here is derived from an EMBL/GenBank/DDBJ whole genome shotgun (WGS) entry which is preliminary data.</text>
</comment>
<evidence type="ECO:0000259" key="1">
    <source>
        <dbReference type="Pfam" id="PF09992"/>
    </source>
</evidence>
<keyword evidence="3" id="KW-1185">Reference proteome</keyword>
<accession>A0A1Y1Y260</accession>
<organism evidence="2 3">
    <name type="scientific">Basidiobolus meristosporus CBS 931.73</name>
    <dbReference type="NCBI Taxonomy" id="1314790"/>
    <lineage>
        <taxon>Eukaryota</taxon>
        <taxon>Fungi</taxon>
        <taxon>Fungi incertae sedis</taxon>
        <taxon>Zoopagomycota</taxon>
        <taxon>Entomophthoromycotina</taxon>
        <taxon>Basidiobolomycetes</taxon>
        <taxon>Basidiobolales</taxon>
        <taxon>Basidiobolaceae</taxon>
        <taxon>Basidiobolus</taxon>
    </lineage>
</organism>
<protein>
    <recommendedName>
        <fullName evidence="1">Phosphodiester glycosidase domain-containing protein</fullName>
    </recommendedName>
</protein>
<dbReference type="EMBL" id="MCFE01000292">
    <property type="protein sequence ID" value="ORX92080.1"/>
    <property type="molecule type" value="Genomic_DNA"/>
</dbReference>
<name>A0A1Y1Y260_9FUNG</name>
<dbReference type="Proteomes" id="UP000193498">
    <property type="component" value="Unassembled WGS sequence"/>
</dbReference>
<dbReference type="Pfam" id="PF09992">
    <property type="entry name" value="NAGPA"/>
    <property type="match status" value="1"/>
</dbReference>
<feature type="domain" description="Phosphodiester glycosidase" evidence="1">
    <location>
        <begin position="150"/>
        <end position="213"/>
    </location>
</feature>
<evidence type="ECO:0000313" key="3">
    <source>
        <dbReference type="Proteomes" id="UP000193498"/>
    </source>
</evidence>
<evidence type="ECO:0000313" key="2">
    <source>
        <dbReference type="EMBL" id="ORX92080.1"/>
    </source>
</evidence>
<dbReference type="InParanoid" id="A0A1Y1Y260"/>
<reference evidence="2 3" key="1">
    <citation type="submission" date="2016-07" db="EMBL/GenBank/DDBJ databases">
        <title>Pervasive Adenine N6-methylation of Active Genes in Fungi.</title>
        <authorList>
            <consortium name="DOE Joint Genome Institute"/>
            <person name="Mondo S.J."/>
            <person name="Dannebaum R.O."/>
            <person name="Kuo R.C."/>
            <person name="Labutti K."/>
            <person name="Haridas S."/>
            <person name="Kuo A."/>
            <person name="Salamov A."/>
            <person name="Ahrendt S.R."/>
            <person name="Lipzen A."/>
            <person name="Sullivan W."/>
            <person name="Andreopoulos W.B."/>
            <person name="Clum A."/>
            <person name="Lindquist E."/>
            <person name="Daum C."/>
            <person name="Ramamoorthy G.K."/>
            <person name="Gryganskyi A."/>
            <person name="Culley D."/>
            <person name="Magnuson J.K."/>
            <person name="James T.Y."/>
            <person name="O'Malley M.A."/>
            <person name="Stajich J.E."/>
            <person name="Spatafora J.W."/>
            <person name="Visel A."/>
            <person name="Grigoriev I.V."/>
        </authorList>
    </citation>
    <scope>NUCLEOTIDE SEQUENCE [LARGE SCALE GENOMIC DNA]</scope>
    <source>
        <strain evidence="2 3">CBS 931.73</strain>
    </source>
</reference>
<dbReference type="AlphaFoldDB" id="A0A1Y1Y260"/>